<gene>
    <name evidence="1" type="ORF">HNE05_01945</name>
</gene>
<keyword evidence="2" id="KW-1185">Reference proteome</keyword>
<dbReference type="RefSeq" id="WP_173211596.1">
    <property type="nucleotide sequence ID" value="NZ_CP053697.2"/>
</dbReference>
<dbReference type="Proteomes" id="UP000501379">
    <property type="component" value="Chromosome"/>
</dbReference>
<name>A0A6M8G0P9_9GAMM</name>
<proteinExistence type="predicted"/>
<organism evidence="1 2">
    <name type="scientific">Aquipseudomonas campi</name>
    <dbReference type="NCBI Taxonomy" id="2731681"/>
    <lineage>
        <taxon>Bacteria</taxon>
        <taxon>Pseudomonadati</taxon>
        <taxon>Pseudomonadota</taxon>
        <taxon>Gammaproteobacteria</taxon>
        <taxon>Pseudomonadales</taxon>
        <taxon>Pseudomonadaceae</taxon>
        <taxon>Aquipseudomonas</taxon>
    </lineage>
</organism>
<accession>A0A6M8G0P9</accession>
<evidence type="ECO:0000313" key="2">
    <source>
        <dbReference type="Proteomes" id="UP000501379"/>
    </source>
</evidence>
<protein>
    <submittedName>
        <fullName evidence="1">Uncharacterized protein</fullName>
    </submittedName>
</protein>
<dbReference type="KEGG" id="pcam:HNE05_01945"/>
<evidence type="ECO:0000313" key="1">
    <source>
        <dbReference type="EMBL" id="QKE65636.1"/>
    </source>
</evidence>
<reference evidence="1" key="1">
    <citation type="submission" date="2020-07" db="EMBL/GenBank/DDBJ databases">
        <title>Nitrate ammonifying Pseudomonas campi sp. nov. isolated from German agricultural grassland.</title>
        <authorList>
            <person name="Timsy T."/>
            <person name="Ulrich A."/>
            <person name="Spanner T."/>
            <person name="Foesel B."/>
            <person name="Kolb S."/>
            <person name="Horn M.A."/>
            <person name="Behrendt U."/>
        </authorList>
    </citation>
    <scope>NUCLEOTIDE SEQUENCE</scope>
    <source>
        <strain evidence="1">S1-A32-2</strain>
    </source>
</reference>
<sequence>MGAHEWARGEVERSLQQARELGIEPVLALRALLSAVVQGSQQVRSSKDLAEELLFLADNLDDQRDYAFMRP</sequence>
<dbReference type="AlphaFoldDB" id="A0A6M8G0P9"/>
<dbReference type="EMBL" id="CP053697">
    <property type="protein sequence ID" value="QKE65636.1"/>
    <property type="molecule type" value="Genomic_DNA"/>
</dbReference>